<dbReference type="Gene3D" id="3.40.50.150">
    <property type="entry name" value="Vaccinia Virus protein VP39"/>
    <property type="match status" value="1"/>
</dbReference>
<dbReference type="Proteomes" id="UP000008633">
    <property type="component" value="Chromosome"/>
</dbReference>
<dbReference type="GO" id="GO:0016743">
    <property type="term" value="F:carboxyl- or carbamoyltransferase activity"/>
    <property type="evidence" value="ECO:0007669"/>
    <property type="project" value="UniProtKB-UniRule"/>
</dbReference>
<dbReference type="PIRSF" id="PIRSF006325">
    <property type="entry name" value="MeTrfase_bac"/>
    <property type="match status" value="1"/>
</dbReference>
<feature type="binding site" evidence="3">
    <location>
        <begin position="113"/>
        <end position="114"/>
    </location>
    <ligand>
        <name>S-adenosyl-L-methionine</name>
        <dbReference type="ChEBI" id="CHEBI:59789"/>
    </ligand>
</feature>
<dbReference type="CDD" id="cd02440">
    <property type="entry name" value="AdoMet_MTases"/>
    <property type="match status" value="1"/>
</dbReference>
<dbReference type="EC" id="2.1.3.-" evidence="3"/>
<dbReference type="NCBIfam" id="TIGR00740">
    <property type="entry name" value="carboxy-S-adenosyl-L-methionine synthase CmoA"/>
    <property type="match status" value="1"/>
</dbReference>
<dbReference type="InterPro" id="IPR005271">
    <property type="entry name" value="CmoA"/>
</dbReference>
<evidence type="ECO:0000256" key="4">
    <source>
        <dbReference type="PIRSR" id="PIRSR006325-1"/>
    </source>
</evidence>
<evidence type="ECO:0000259" key="5">
    <source>
        <dbReference type="Pfam" id="PF13649"/>
    </source>
</evidence>
<keyword evidence="2 3" id="KW-0949">S-adenosyl-L-methionine</keyword>
<dbReference type="HOGENOM" id="CLU_078475_0_0_7"/>
<dbReference type="InterPro" id="IPR041698">
    <property type="entry name" value="Methyltransf_25"/>
</dbReference>
<comment type="function">
    <text evidence="3">Catalyzes the conversion of S-adenosyl-L-methionine (SAM) to carboxy-S-adenosyl-L-methionine (Cx-SAM).</text>
</comment>
<dbReference type="AlphaFoldDB" id="E6X0Z8"/>
<dbReference type="STRING" id="749222.Nitsa_0531"/>
<feature type="domain" description="Methyltransferase" evidence="5">
    <location>
        <begin position="58"/>
        <end position="154"/>
    </location>
</feature>
<dbReference type="GO" id="GO:0032259">
    <property type="term" value="P:methylation"/>
    <property type="evidence" value="ECO:0007669"/>
    <property type="project" value="UniProtKB-KW"/>
</dbReference>
<dbReference type="Pfam" id="PF13649">
    <property type="entry name" value="Methyltransf_25"/>
    <property type="match status" value="1"/>
</dbReference>
<feature type="binding site" evidence="3 4">
    <location>
        <position position="128"/>
    </location>
    <ligand>
        <name>S-adenosyl-L-methionine</name>
        <dbReference type="ChEBI" id="CHEBI:59789"/>
    </ligand>
</feature>
<gene>
    <name evidence="3" type="primary">cmoA</name>
    <name evidence="6" type="ordered locus">Nitsa_0531</name>
</gene>
<dbReference type="HAMAP" id="MF_01589">
    <property type="entry name" value="Cx_SAM_synthase"/>
    <property type="match status" value="1"/>
</dbReference>
<comment type="similarity">
    <text evidence="3">Belongs to the class I-like SAM-binding methyltransferase superfamily. Cx-SAM synthase family.</text>
</comment>
<feature type="binding site" evidence="3 4">
    <location>
        <begin position="62"/>
        <end position="64"/>
    </location>
    <ligand>
        <name>S-adenosyl-L-methionine</name>
        <dbReference type="ChEBI" id="CHEBI:59789"/>
    </ligand>
</feature>
<evidence type="ECO:0000313" key="7">
    <source>
        <dbReference type="Proteomes" id="UP000008633"/>
    </source>
</evidence>
<proteinExistence type="inferred from homology"/>
<accession>E6X0Z8</accession>
<protein>
    <recommendedName>
        <fullName evidence="3">Carboxy-S-adenosyl-L-methionine synthase</fullName>
        <shortName evidence="3">Cx-SAM synthase</shortName>
        <ecNumber evidence="3">2.1.3.-</ecNumber>
    </recommendedName>
</protein>
<sequence length="239" mass="27730">MDKKDRIFQAPPAKKFEFDETVAAVFDDMIDRSVPYYREVLELIVGLILARGQEELRVLDLGTSTARLLLELRNASELPLRLRGIDNSPAMIERARKKCAAFGAEEIELIEGDLREFPIEGEDVVVANYTLQFIRPLERPALVRRIYEGLNEGGEFYFSEKVVFEDRHLDKAMIDIYYGYKRRQGYSEYEIAAKREALENVLIPFTIEENIRLCKEAGFSRVDTIFQWANFVTFRAKKV</sequence>
<dbReference type="GO" id="GO:0008168">
    <property type="term" value="F:methyltransferase activity"/>
    <property type="evidence" value="ECO:0007669"/>
    <property type="project" value="UniProtKB-KW"/>
</dbReference>
<dbReference type="InterPro" id="IPR029063">
    <property type="entry name" value="SAM-dependent_MTases_sf"/>
</dbReference>
<dbReference type="GO" id="GO:1904047">
    <property type="term" value="F:S-adenosyl-L-methionine binding"/>
    <property type="evidence" value="ECO:0007669"/>
    <property type="project" value="UniProtKB-UniRule"/>
</dbReference>
<dbReference type="PANTHER" id="PTHR43861:SF2">
    <property type="entry name" value="CARBOXY-S-ADENOSYL-L-METHIONINE SYNTHASE"/>
    <property type="match status" value="1"/>
</dbReference>
<feature type="binding site" evidence="3">
    <location>
        <position position="195"/>
    </location>
    <ligand>
        <name>S-adenosyl-L-methionine</name>
        <dbReference type="ChEBI" id="CHEBI:59789"/>
    </ligand>
</feature>
<keyword evidence="1 3" id="KW-0808">Transferase</keyword>
<reference evidence="7" key="2">
    <citation type="submission" date="2011-01" db="EMBL/GenBank/DDBJ databases">
        <title>The complete genome of Nitratifractor salsuginis DSM 16511.</title>
        <authorList>
            <consortium name="US DOE Joint Genome Institute (JGI-PGF)"/>
            <person name="Lucas S."/>
            <person name="Copeland A."/>
            <person name="Lapidus A."/>
            <person name="Bruce D."/>
            <person name="Goodwin L."/>
            <person name="Pitluck S."/>
            <person name="Kyrpides N."/>
            <person name="Mavromatis K."/>
            <person name="Ivanova N."/>
            <person name="Mikhailova N."/>
            <person name="Zeytun A."/>
            <person name="Detter J.C."/>
            <person name="Tapia R."/>
            <person name="Han C."/>
            <person name="Land M."/>
            <person name="Hauser L."/>
            <person name="Markowitz V."/>
            <person name="Cheng J.-F."/>
            <person name="Hugenholtz P."/>
            <person name="Woyke T."/>
            <person name="Wu D."/>
            <person name="Tindall B."/>
            <person name="Schuetze A."/>
            <person name="Brambilla E."/>
            <person name="Klenk H.-P."/>
            <person name="Eisen J.A."/>
        </authorList>
    </citation>
    <scope>NUCLEOTIDE SEQUENCE [LARGE SCALE GENOMIC DNA]</scope>
    <source>
        <strain evidence="7">DSM 16511 / JCM 12458 / E9I37-1</strain>
    </source>
</reference>
<comment type="catalytic activity">
    <reaction evidence="3">
        <text>prephenate + S-adenosyl-L-methionine = carboxy-S-adenosyl-L-methionine + 3-phenylpyruvate + H2O</text>
        <dbReference type="Rhea" id="RHEA:51692"/>
        <dbReference type="ChEBI" id="CHEBI:15377"/>
        <dbReference type="ChEBI" id="CHEBI:18005"/>
        <dbReference type="ChEBI" id="CHEBI:29934"/>
        <dbReference type="ChEBI" id="CHEBI:59789"/>
        <dbReference type="ChEBI" id="CHEBI:134278"/>
    </reaction>
</comment>
<keyword evidence="7" id="KW-1185">Reference proteome</keyword>
<dbReference type="GO" id="GO:0002098">
    <property type="term" value="P:tRNA wobble uridine modification"/>
    <property type="evidence" value="ECO:0007669"/>
    <property type="project" value="InterPro"/>
</dbReference>
<organism evidence="6 7">
    <name type="scientific">Nitratifractor salsuginis (strain DSM 16511 / JCM 12458 / E9I37-1)</name>
    <dbReference type="NCBI Taxonomy" id="749222"/>
    <lineage>
        <taxon>Bacteria</taxon>
        <taxon>Pseudomonadati</taxon>
        <taxon>Campylobacterota</taxon>
        <taxon>Epsilonproteobacteria</taxon>
        <taxon>Campylobacterales</taxon>
        <taxon>Sulfurovaceae</taxon>
        <taxon>Nitratifractor</taxon>
    </lineage>
</organism>
<evidence type="ECO:0000256" key="3">
    <source>
        <dbReference type="HAMAP-Rule" id="MF_01589"/>
    </source>
</evidence>
<dbReference type="EMBL" id="CP002452">
    <property type="protein sequence ID" value="ADV45801.1"/>
    <property type="molecule type" value="Genomic_DNA"/>
</dbReference>
<dbReference type="eggNOG" id="COG2226">
    <property type="taxonomic scope" value="Bacteria"/>
</dbReference>
<evidence type="ECO:0000256" key="2">
    <source>
        <dbReference type="ARBA" id="ARBA00022691"/>
    </source>
</evidence>
<evidence type="ECO:0000256" key="1">
    <source>
        <dbReference type="ARBA" id="ARBA00022679"/>
    </source>
</evidence>
<evidence type="ECO:0000313" key="6">
    <source>
        <dbReference type="EMBL" id="ADV45801.1"/>
    </source>
</evidence>
<name>E6X0Z8_NITSE</name>
<dbReference type="PANTHER" id="PTHR43861">
    <property type="entry name" value="TRANS-ACONITATE 2-METHYLTRANSFERASE-RELATED"/>
    <property type="match status" value="1"/>
</dbReference>
<dbReference type="KEGG" id="nsa:Nitsa_0531"/>
<dbReference type="SUPFAM" id="SSF53335">
    <property type="entry name" value="S-adenosyl-L-methionine-dependent methyltransferases"/>
    <property type="match status" value="1"/>
</dbReference>
<reference evidence="6 7" key="1">
    <citation type="journal article" date="2011" name="Stand. Genomic Sci.">
        <title>Complete genome sequence of Nitratifractor salsuginis type strain (E9I37-1).</title>
        <authorList>
            <person name="Anderson I."/>
            <person name="Sikorski J."/>
            <person name="Zeytun A."/>
            <person name="Nolan M."/>
            <person name="Lapidus A."/>
            <person name="Lucas S."/>
            <person name="Hammon N."/>
            <person name="Deshpande S."/>
            <person name="Cheng J.F."/>
            <person name="Tapia R."/>
            <person name="Han C."/>
            <person name="Goodwin L."/>
            <person name="Pitluck S."/>
            <person name="Liolios K."/>
            <person name="Pagani I."/>
            <person name="Ivanova N."/>
            <person name="Huntemann M."/>
            <person name="Mavromatis K."/>
            <person name="Ovchinikova G."/>
            <person name="Pati A."/>
            <person name="Chen A."/>
            <person name="Palaniappan K."/>
            <person name="Land M."/>
            <person name="Hauser L."/>
            <person name="Brambilla E.M."/>
            <person name="Ngatchou-Djao O.D."/>
            <person name="Rohde M."/>
            <person name="Tindall B.J."/>
            <person name="Goker M."/>
            <person name="Detter J.C."/>
            <person name="Woyke T."/>
            <person name="Bristow J."/>
            <person name="Eisen J.A."/>
            <person name="Markowitz V."/>
            <person name="Hugenholtz P."/>
            <person name="Klenk H.P."/>
            <person name="Kyrpides N.C."/>
        </authorList>
    </citation>
    <scope>NUCLEOTIDE SEQUENCE [LARGE SCALE GENOMIC DNA]</scope>
    <source>
        <strain evidence="7">DSM 16511 / JCM 12458 / E9I37-1</strain>
    </source>
</reference>
<feature type="binding site" evidence="3 4">
    <location>
        <begin position="86"/>
        <end position="87"/>
    </location>
    <ligand>
        <name>S-adenosyl-L-methionine</name>
        <dbReference type="ChEBI" id="CHEBI:59789"/>
    </ligand>
</feature>
<feature type="binding site" evidence="3 4">
    <location>
        <position position="37"/>
    </location>
    <ligand>
        <name>S-adenosyl-L-methionine</name>
        <dbReference type="ChEBI" id="CHEBI:59789"/>
    </ligand>
</feature>
<keyword evidence="6" id="KW-0489">Methyltransferase</keyword>